<feature type="region of interest" description="Disordered" evidence="1">
    <location>
        <begin position="1"/>
        <end position="53"/>
    </location>
</feature>
<feature type="non-terminal residue" evidence="2">
    <location>
        <position position="1"/>
    </location>
</feature>
<organism evidence="2">
    <name type="scientific">uncultured Rubrobacteraceae bacterium</name>
    <dbReference type="NCBI Taxonomy" id="349277"/>
    <lineage>
        <taxon>Bacteria</taxon>
        <taxon>Bacillati</taxon>
        <taxon>Actinomycetota</taxon>
        <taxon>Rubrobacteria</taxon>
        <taxon>Rubrobacterales</taxon>
        <taxon>Rubrobacteraceae</taxon>
        <taxon>environmental samples</taxon>
    </lineage>
</organism>
<feature type="compositionally biased region" description="Basic residues" evidence="1">
    <location>
        <begin position="18"/>
        <end position="29"/>
    </location>
</feature>
<name>A0A6J4QNC6_9ACTN</name>
<dbReference type="EMBL" id="CADCVF010000007">
    <property type="protein sequence ID" value="CAA9444866.1"/>
    <property type="molecule type" value="Genomic_DNA"/>
</dbReference>
<proteinExistence type="predicted"/>
<evidence type="ECO:0000256" key="1">
    <source>
        <dbReference type="SAM" id="MobiDB-lite"/>
    </source>
</evidence>
<feature type="compositionally biased region" description="Basic residues" evidence="1">
    <location>
        <begin position="37"/>
        <end position="53"/>
    </location>
</feature>
<accession>A0A6J4QNC6</accession>
<feature type="non-terminal residue" evidence="2">
    <location>
        <position position="53"/>
    </location>
</feature>
<sequence>VSRNSSPVGPGRGSSRGGRVHPRHRRRGRPFGCKPAGRQRGRERRKTAERKEL</sequence>
<gene>
    <name evidence="2" type="ORF">AVDCRST_MAG58-302</name>
</gene>
<evidence type="ECO:0000313" key="2">
    <source>
        <dbReference type="EMBL" id="CAA9444866.1"/>
    </source>
</evidence>
<dbReference type="AlphaFoldDB" id="A0A6J4QNC6"/>
<protein>
    <submittedName>
        <fullName evidence="2">Uncharacterized protein</fullName>
    </submittedName>
</protein>
<reference evidence="2" key="1">
    <citation type="submission" date="2020-02" db="EMBL/GenBank/DDBJ databases">
        <authorList>
            <person name="Meier V. D."/>
        </authorList>
    </citation>
    <scope>NUCLEOTIDE SEQUENCE</scope>
    <source>
        <strain evidence="2">AVDCRST_MAG58</strain>
    </source>
</reference>